<evidence type="ECO:0000256" key="2">
    <source>
        <dbReference type="PROSITE-ProRule" id="PRU00332"/>
    </source>
</evidence>
<dbReference type="PROSITE" id="PS50961">
    <property type="entry name" value="HTH_LA"/>
    <property type="match status" value="1"/>
</dbReference>
<dbReference type="EMBL" id="WHUW01000049">
    <property type="protein sequence ID" value="KAF8431538.1"/>
    <property type="molecule type" value="Genomic_DNA"/>
</dbReference>
<dbReference type="EMBL" id="WHUW01000015">
    <property type="protein sequence ID" value="KAF8438829.1"/>
    <property type="molecule type" value="Genomic_DNA"/>
</dbReference>
<organism evidence="5 7">
    <name type="scientific">Boletus edulis BED1</name>
    <dbReference type="NCBI Taxonomy" id="1328754"/>
    <lineage>
        <taxon>Eukaryota</taxon>
        <taxon>Fungi</taxon>
        <taxon>Dikarya</taxon>
        <taxon>Basidiomycota</taxon>
        <taxon>Agaricomycotina</taxon>
        <taxon>Agaricomycetes</taxon>
        <taxon>Agaricomycetidae</taxon>
        <taxon>Boletales</taxon>
        <taxon>Boletineae</taxon>
        <taxon>Boletaceae</taxon>
        <taxon>Boletoideae</taxon>
        <taxon>Boletus</taxon>
    </lineage>
</organism>
<dbReference type="InterPro" id="IPR045180">
    <property type="entry name" value="La_dom_prot"/>
</dbReference>
<keyword evidence="1 2" id="KW-0694">RNA-binding</keyword>
<dbReference type="Pfam" id="PF05383">
    <property type="entry name" value="La"/>
    <property type="match status" value="1"/>
</dbReference>
<evidence type="ECO:0000256" key="3">
    <source>
        <dbReference type="SAM" id="MobiDB-lite"/>
    </source>
</evidence>
<evidence type="ECO:0000313" key="5">
    <source>
        <dbReference type="EMBL" id="KAF8431538.1"/>
    </source>
</evidence>
<protein>
    <recommendedName>
        <fullName evidence="4">HTH La-type RNA-binding domain-containing protein</fullName>
    </recommendedName>
</protein>
<dbReference type="SUPFAM" id="SSF46785">
    <property type="entry name" value="Winged helix' DNA-binding domain"/>
    <property type="match status" value="1"/>
</dbReference>
<dbReference type="CDD" id="cd07323">
    <property type="entry name" value="LAM"/>
    <property type="match status" value="1"/>
</dbReference>
<reference evidence="5" key="1">
    <citation type="submission" date="2019-10" db="EMBL/GenBank/DDBJ databases">
        <authorList>
            <consortium name="DOE Joint Genome Institute"/>
            <person name="Kuo A."/>
            <person name="Miyauchi S."/>
            <person name="Kiss E."/>
            <person name="Drula E."/>
            <person name="Kohler A."/>
            <person name="Sanchez-Garcia M."/>
            <person name="Andreopoulos B."/>
            <person name="Barry K.W."/>
            <person name="Bonito G."/>
            <person name="Buee M."/>
            <person name="Carver A."/>
            <person name="Chen C."/>
            <person name="Cichocki N."/>
            <person name="Clum A."/>
            <person name="Culley D."/>
            <person name="Crous P.W."/>
            <person name="Fauchery L."/>
            <person name="Girlanda M."/>
            <person name="Hayes R."/>
            <person name="Keri Z."/>
            <person name="LaButti K."/>
            <person name="Lipzen A."/>
            <person name="Lombard V."/>
            <person name="Magnuson J."/>
            <person name="Maillard F."/>
            <person name="Morin E."/>
            <person name="Murat C."/>
            <person name="Nolan M."/>
            <person name="Ohm R."/>
            <person name="Pangilinan J."/>
            <person name="Pereira M."/>
            <person name="Perotto S."/>
            <person name="Peter M."/>
            <person name="Riley R."/>
            <person name="Sitrit Y."/>
            <person name="Stielow B."/>
            <person name="Szollosi G."/>
            <person name="Zifcakova L."/>
            <person name="Stursova M."/>
            <person name="Spatafora J.W."/>
            <person name="Tedersoo L."/>
            <person name="Vaario L.-M."/>
            <person name="Yamada A."/>
            <person name="Yan M."/>
            <person name="Wang P."/>
            <person name="Xu J."/>
            <person name="Bruns T."/>
            <person name="Baldrian P."/>
            <person name="Vilgalys R."/>
            <person name="Henrissat B."/>
            <person name="Grigoriev I.V."/>
            <person name="Hibbett D."/>
            <person name="Nagy L.G."/>
            <person name="Martin F.M."/>
        </authorList>
    </citation>
    <scope>NUCLEOTIDE SEQUENCE</scope>
    <source>
        <strain evidence="5">BED1</strain>
    </source>
</reference>
<feature type="domain" description="HTH La-type RNA-binding" evidence="4">
    <location>
        <begin position="7"/>
        <end position="98"/>
    </location>
</feature>
<dbReference type="AlphaFoldDB" id="A0AAD4G965"/>
<dbReference type="GO" id="GO:0045727">
    <property type="term" value="P:positive regulation of translation"/>
    <property type="evidence" value="ECO:0007669"/>
    <property type="project" value="TreeGrafter"/>
</dbReference>
<sequence length="177" mass="19875">VPFAHPTYSVDAMRNRLLGQLEYYLSPQNMAQDFYLRQRMDNQGWIPISLLASFKRVQQLHTDSDIVKEVLSRSVMVEVSGDWVRMGGRQWEVFVLPNAPKSMATGDDCDDGKGPRHGLYHEGAGFSELGEIEGDQGEIEGDCDGEDCEGDDEDDDIEFVIGEEAEGSWMPVPERKS</sequence>
<dbReference type="GO" id="GO:0003723">
    <property type="term" value="F:RNA binding"/>
    <property type="evidence" value="ECO:0007669"/>
    <property type="project" value="UniProtKB-UniRule"/>
</dbReference>
<dbReference type="InterPro" id="IPR006630">
    <property type="entry name" value="La_HTH"/>
</dbReference>
<evidence type="ECO:0000313" key="7">
    <source>
        <dbReference type="Proteomes" id="UP001194468"/>
    </source>
</evidence>
<dbReference type="GO" id="GO:0005829">
    <property type="term" value="C:cytosol"/>
    <property type="evidence" value="ECO:0007669"/>
    <property type="project" value="TreeGrafter"/>
</dbReference>
<dbReference type="SMART" id="SM00715">
    <property type="entry name" value="LA"/>
    <property type="match status" value="1"/>
</dbReference>
<dbReference type="PANTHER" id="PTHR22792">
    <property type="entry name" value="LUPUS LA PROTEIN-RELATED"/>
    <property type="match status" value="1"/>
</dbReference>
<dbReference type="PANTHER" id="PTHR22792:SF132">
    <property type="entry name" value="LA-RELATED PROTEIN 1"/>
    <property type="match status" value="1"/>
</dbReference>
<dbReference type="InterPro" id="IPR036390">
    <property type="entry name" value="WH_DNA-bd_sf"/>
</dbReference>
<reference evidence="5" key="2">
    <citation type="journal article" date="2020" name="Nat. Commun.">
        <title>Large-scale genome sequencing of mycorrhizal fungi provides insights into the early evolution of symbiotic traits.</title>
        <authorList>
            <person name="Miyauchi S."/>
            <person name="Kiss E."/>
            <person name="Kuo A."/>
            <person name="Drula E."/>
            <person name="Kohler A."/>
            <person name="Sanchez-Garcia M."/>
            <person name="Morin E."/>
            <person name="Andreopoulos B."/>
            <person name="Barry K.W."/>
            <person name="Bonito G."/>
            <person name="Buee M."/>
            <person name="Carver A."/>
            <person name="Chen C."/>
            <person name="Cichocki N."/>
            <person name="Clum A."/>
            <person name="Culley D."/>
            <person name="Crous P.W."/>
            <person name="Fauchery L."/>
            <person name="Girlanda M."/>
            <person name="Hayes R.D."/>
            <person name="Keri Z."/>
            <person name="LaButti K."/>
            <person name="Lipzen A."/>
            <person name="Lombard V."/>
            <person name="Magnuson J."/>
            <person name="Maillard F."/>
            <person name="Murat C."/>
            <person name="Nolan M."/>
            <person name="Ohm R.A."/>
            <person name="Pangilinan J."/>
            <person name="Pereira M.F."/>
            <person name="Perotto S."/>
            <person name="Peter M."/>
            <person name="Pfister S."/>
            <person name="Riley R."/>
            <person name="Sitrit Y."/>
            <person name="Stielow J.B."/>
            <person name="Szollosi G."/>
            <person name="Zifcakova L."/>
            <person name="Stursova M."/>
            <person name="Spatafora J.W."/>
            <person name="Tedersoo L."/>
            <person name="Vaario L.M."/>
            <person name="Yamada A."/>
            <person name="Yan M."/>
            <person name="Wang P."/>
            <person name="Xu J."/>
            <person name="Bruns T."/>
            <person name="Baldrian P."/>
            <person name="Vilgalys R."/>
            <person name="Dunand C."/>
            <person name="Henrissat B."/>
            <person name="Grigoriev I.V."/>
            <person name="Hibbett D."/>
            <person name="Nagy L.G."/>
            <person name="Martin F.M."/>
        </authorList>
    </citation>
    <scope>NUCLEOTIDE SEQUENCE</scope>
    <source>
        <strain evidence="5">BED1</strain>
    </source>
</reference>
<keyword evidence="7" id="KW-1185">Reference proteome</keyword>
<evidence type="ECO:0000256" key="1">
    <source>
        <dbReference type="ARBA" id="ARBA00022884"/>
    </source>
</evidence>
<proteinExistence type="predicted"/>
<name>A0AAD4G965_BOLED</name>
<dbReference type="Gene3D" id="1.10.10.10">
    <property type="entry name" value="Winged helix-like DNA-binding domain superfamily/Winged helix DNA-binding domain"/>
    <property type="match status" value="1"/>
</dbReference>
<dbReference type="InterPro" id="IPR036388">
    <property type="entry name" value="WH-like_DNA-bd_sf"/>
</dbReference>
<dbReference type="Proteomes" id="UP001194468">
    <property type="component" value="Unassembled WGS sequence"/>
</dbReference>
<comment type="caution">
    <text evidence="5">The sequence shown here is derived from an EMBL/GenBank/DDBJ whole genome shotgun (WGS) entry which is preliminary data.</text>
</comment>
<evidence type="ECO:0000259" key="4">
    <source>
        <dbReference type="PROSITE" id="PS50961"/>
    </source>
</evidence>
<evidence type="ECO:0000313" key="6">
    <source>
        <dbReference type="EMBL" id="KAF8438829.1"/>
    </source>
</evidence>
<gene>
    <name evidence="6" type="ORF">L210DRAFT_3403314</name>
    <name evidence="5" type="ORF">L210DRAFT_3415930</name>
</gene>
<feature type="non-terminal residue" evidence="5">
    <location>
        <position position="177"/>
    </location>
</feature>
<accession>A0AAD4G965</accession>
<dbReference type="GO" id="GO:0010494">
    <property type="term" value="C:cytoplasmic stress granule"/>
    <property type="evidence" value="ECO:0007669"/>
    <property type="project" value="TreeGrafter"/>
</dbReference>
<feature type="region of interest" description="Disordered" evidence="3">
    <location>
        <begin position="135"/>
        <end position="154"/>
    </location>
</feature>